<proteinExistence type="predicted"/>
<protein>
    <submittedName>
        <fullName evidence="1">Uncharacterized protein</fullName>
    </submittedName>
</protein>
<organism evidence="1 2">
    <name type="scientific">Capnocytophaga cynodegmi</name>
    <dbReference type="NCBI Taxonomy" id="28189"/>
    <lineage>
        <taxon>Bacteria</taxon>
        <taxon>Pseudomonadati</taxon>
        <taxon>Bacteroidota</taxon>
        <taxon>Flavobacteriia</taxon>
        <taxon>Flavobacteriales</taxon>
        <taxon>Flavobacteriaceae</taxon>
        <taxon>Capnocytophaga</taxon>
    </lineage>
</organism>
<sequence length="218" mass="25256">MKTYYLSNEQMLQNFGAMFENLSKEGDLKTELAEYGYDDAKIAEGKALYDEARKTFDTNIKETREETSASLAFQEKYQNVQKKYSTHRKKARIVFEDNEEALRQLKLKGSAARAIAVAMEEMRAFYQLLDTTPSLLTPLKQLKITEEDIKNQLQEFPEVEKAYATYLQEKGESQQATRDKNKAFEALDKWVSKFYKVAKIALEDRPQLLEALGKFVRS</sequence>
<evidence type="ECO:0000313" key="2">
    <source>
        <dbReference type="Proteomes" id="UP000038083"/>
    </source>
</evidence>
<evidence type="ECO:0000313" key="1">
    <source>
        <dbReference type="EMBL" id="CEN41235.1"/>
    </source>
</evidence>
<reference evidence="1 2" key="1">
    <citation type="submission" date="2015-01" db="EMBL/GenBank/DDBJ databases">
        <authorList>
            <person name="Xiang T."/>
            <person name="Song Y."/>
            <person name="Huang L."/>
            <person name="Wang B."/>
            <person name="Wu P."/>
        </authorList>
    </citation>
    <scope>NUCLEOTIDE SEQUENCE [LARGE SCALE GENOMIC DNA]</scope>
    <source>
        <strain evidence="1 2">Ccy74</strain>
    </source>
</reference>
<dbReference type="EMBL" id="CDOG01000056">
    <property type="protein sequence ID" value="CEN41235.1"/>
    <property type="molecule type" value="Genomic_DNA"/>
</dbReference>
<dbReference type="Proteomes" id="UP000038083">
    <property type="component" value="Unassembled WGS sequence"/>
</dbReference>
<dbReference type="RefSeq" id="WP_041997437.1">
    <property type="nucleotide sequence ID" value="NZ_CDOG01000056.1"/>
</dbReference>
<dbReference type="AlphaFoldDB" id="A0A0B7HPM9"/>
<accession>A0A0B7HPM9</accession>
<gene>
    <name evidence="1" type="ORF">CCYN74_60011</name>
</gene>
<name>A0A0B7HPM9_9FLAO</name>
<dbReference type="OrthoDB" id="1120922at2"/>